<keyword evidence="12" id="KW-0326">Glycosidase</keyword>
<comment type="pathway">
    <text evidence="2">Protein modification; protein glycosylation.</text>
</comment>
<dbReference type="SUPFAM" id="SSF48225">
    <property type="entry name" value="Seven-hairpin glycosidases"/>
    <property type="match status" value="1"/>
</dbReference>
<dbReference type="PRINTS" id="PR00747">
    <property type="entry name" value="GLYHDRLASE47"/>
</dbReference>
<keyword evidence="13" id="KW-0812">Transmembrane</keyword>
<evidence type="ECO:0000256" key="4">
    <source>
        <dbReference type="ARBA" id="ARBA00022723"/>
    </source>
</evidence>
<dbReference type="InterPro" id="IPR050749">
    <property type="entry name" value="Glycosyl_Hydrolase_47"/>
</dbReference>
<comment type="similarity">
    <text evidence="3 12">Belongs to the glycosyl hydrolase 47 family.</text>
</comment>
<sequence>MLPPPSSSSSRSPSRGRFSFALRPRSVFGRLLRWWHVCLVVTAILCLSSSTFTLRRFRIRLLKPSQPAGPPRPPPINLPASDGDLWVGRAHEVRKAFVHAYTGYQAHALPSDELKPMSGERVNNFHGWGVTMYDSLDTMWLMGLEDMFHDTVENVQNATFPMQPWEDAHFFEVVIRYLGGLLSAYALSEDPRLLKLADDLGEKLLPAFNTSSGFPVSGVNTVTGETTHGRPQGHLVCLAEAFSNQMEFKYLAHITGKAKYYEATEGPMKAAYGAENTMHDGLFGVMWDVNTGKPLDQREFAAGGRADSAYEYFLKQWLLTGQKEPKTRDLYARSANAIIEHLLYVGPHRELLYVTDLKNDAPTHHFEHLTCFLPAVLALGAYTPALGLKAEERARHAWAAEGLANMCWMVYGDMMTGLSPDDFVMDQSTDAEQGRWVPRVAEWEREGRVGLPPGTADLERETAPRLRGYTPITDSYQLRPEAVETFYIMWRTTGDIKWRERGWFVFESLQKYSRVEYGYTVIQFLDEHYPSQLDEMPSWFMAETCVGCRCARSCLLTSPRRLKYLFLLFTDAELVPLDKWVFNTEAHPLPVFHWTPKEIEEYNIDVV</sequence>
<dbReference type="PANTHER" id="PTHR11742:SF55">
    <property type="entry name" value="ENDOPLASMIC RETICULUM MANNOSYL-OLIGOSACCHARIDE 1,2-ALPHA-MANNOSIDASE"/>
    <property type="match status" value="1"/>
</dbReference>
<proteinExistence type="inferred from homology"/>
<protein>
    <recommendedName>
        <fullName evidence="12">alpha-1,2-Mannosidase</fullName>
        <ecNumber evidence="12">3.2.1.-</ecNumber>
    </recommendedName>
</protein>
<evidence type="ECO:0000256" key="3">
    <source>
        <dbReference type="ARBA" id="ARBA00007658"/>
    </source>
</evidence>
<dbReference type="GO" id="GO:0004571">
    <property type="term" value="F:mannosyl-oligosaccharide 1,2-alpha-mannosidase activity"/>
    <property type="evidence" value="ECO:0007669"/>
    <property type="project" value="UniProtKB-EC"/>
</dbReference>
<evidence type="ECO:0000256" key="11">
    <source>
        <dbReference type="PIRSR" id="PIRSR601382-3"/>
    </source>
</evidence>
<dbReference type="Proteomes" id="UP001221757">
    <property type="component" value="Unassembled WGS sequence"/>
</dbReference>
<evidence type="ECO:0000313" key="14">
    <source>
        <dbReference type="EMBL" id="KAJ7681137.1"/>
    </source>
</evidence>
<evidence type="ECO:0000256" key="9">
    <source>
        <dbReference type="ARBA" id="ARBA00048605"/>
    </source>
</evidence>
<keyword evidence="5 12" id="KW-0378">Hydrolase</keyword>
<keyword evidence="6 10" id="KW-0106">Calcium</keyword>
<evidence type="ECO:0000313" key="15">
    <source>
        <dbReference type="Proteomes" id="UP001221757"/>
    </source>
</evidence>
<feature type="transmembrane region" description="Helical" evidence="13">
    <location>
        <begin position="34"/>
        <end position="54"/>
    </location>
</feature>
<reference evidence="14" key="1">
    <citation type="submission" date="2023-03" db="EMBL/GenBank/DDBJ databases">
        <title>Massive genome expansion in bonnet fungi (Mycena s.s.) driven by repeated elements and novel gene families across ecological guilds.</title>
        <authorList>
            <consortium name="Lawrence Berkeley National Laboratory"/>
            <person name="Harder C.B."/>
            <person name="Miyauchi S."/>
            <person name="Viragh M."/>
            <person name="Kuo A."/>
            <person name="Thoen E."/>
            <person name="Andreopoulos B."/>
            <person name="Lu D."/>
            <person name="Skrede I."/>
            <person name="Drula E."/>
            <person name="Henrissat B."/>
            <person name="Morin E."/>
            <person name="Kohler A."/>
            <person name="Barry K."/>
            <person name="LaButti K."/>
            <person name="Morin E."/>
            <person name="Salamov A."/>
            <person name="Lipzen A."/>
            <person name="Mereny Z."/>
            <person name="Hegedus B."/>
            <person name="Baldrian P."/>
            <person name="Stursova M."/>
            <person name="Weitz H."/>
            <person name="Taylor A."/>
            <person name="Grigoriev I.V."/>
            <person name="Nagy L.G."/>
            <person name="Martin F."/>
            <person name="Kauserud H."/>
        </authorList>
    </citation>
    <scope>NUCLEOTIDE SEQUENCE</scope>
    <source>
        <strain evidence="14">CBHHK067</strain>
    </source>
</reference>
<dbReference type="InterPro" id="IPR012341">
    <property type="entry name" value="6hp_glycosidase-like_sf"/>
</dbReference>
<dbReference type="AlphaFoldDB" id="A0AAD7D5V4"/>
<evidence type="ECO:0000256" key="12">
    <source>
        <dbReference type="RuleBase" id="RU361193"/>
    </source>
</evidence>
<dbReference type="GO" id="GO:0036503">
    <property type="term" value="P:ERAD pathway"/>
    <property type="evidence" value="ECO:0007669"/>
    <property type="project" value="UniProtKB-ARBA"/>
</dbReference>
<dbReference type="GO" id="GO:0005975">
    <property type="term" value="P:carbohydrate metabolic process"/>
    <property type="evidence" value="ECO:0007669"/>
    <property type="project" value="InterPro"/>
</dbReference>
<comment type="catalytic activity">
    <reaction evidence="9">
        <text>N(4)-(alpha-D-Man-(1-&gt;2)-alpha-D-Man-(1-&gt;2)-alpha-D-Man-(1-&gt;3)-[alpha-D-Man-(1-&gt;2)-alpha-D-Man-(1-&gt;3)-[alpha-D-Man-(1-&gt;2)-alpha-D-Man-(1-&gt;6)]-alpha-D-Man-(1-&gt;6)]-beta-D-Man-(1-&gt;4)-beta-D-GlcNAc-(1-&gt;4)-beta-D-GlcNAc)-L-asparaginyl-[protein] (N-glucan mannose isomer 9A1,2,3B1,2,3) + 4 H2O = N(4)-(alpha-D-Man-(1-&gt;3)-[alpha-D-Man-(1-&gt;3)-[alpha-D-Man-(1-&gt;6)]-alpha-D-Man-(1-&gt;6)]-beta-D-Man-(1-&gt;4)-beta-D-GlcNAc-(1-&gt;4)-beta-D-GlcNAc)-L-asparaginyl-[protein] (N-glucan mannose isomer 5A1,2) + 4 beta-D-mannose</text>
        <dbReference type="Rhea" id="RHEA:56008"/>
        <dbReference type="Rhea" id="RHEA-COMP:14356"/>
        <dbReference type="Rhea" id="RHEA-COMP:14367"/>
        <dbReference type="ChEBI" id="CHEBI:15377"/>
        <dbReference type="ChEBI" id="CHEBI:28563"/>
        <dbReference type="ChEBI" id="CHEBI:59087"/>
        <dbReference type="ChEBI" id="CHEBI:139493"/>
        <dbReference type="EC" id="3.2.1.113"/>
    </reaction>
</comment>
<evidence type="ECO:0000256" key="8">
    <source>
        <dbReference type="ARBA" id="ARBA00047669"/>
    </source>
</evidence>
<dbReference type="InterPro" id="IPR036026">
    <property type="entry name" value="Seven-hairpin_glycosidases"/>
</dbReference>
<dbReference type="Pfam" id="PF01532">
    <property type="entry name" value="Glyco_hydro_47"/>
    <property type="match status" value="1"/>
</dbReference>
<evidence type="ECO:0000256" key="13">
    <source>
        <dbReference type="SAM" id="Phobius"/>
    </source>
</evidence>
<keyword evidence="13" id="KW-0472">Membrane</keyword>
<dbReference type="InterPro" id="IPR001382">
    <property type="entry name" value="Glyco_hydro_47"/>
</dbReference>
<evidence type="ECO:0000256" key="7">
    <source>
        <dbReference type="ARBA" id="ARBA00023157"/>
    </source>
</evidence>
<dbReference type="GO" id="GO:0005509">
    <property type="term" value="F:calcium ion binding"/>
    <property type="evidence" value="ECO:0007669"/>
    <property type="project" value="InterPro"/>
</dbReference>
<evidence type="ECO:0000256" key="10">
    <source>
        <dbReference type="PIRSR" id="PIRSR601382-2"/>
    </source>
</evidence>
<keyword evidence="13" id="KW-1133">Transmembrane helix</keyword>
<keyword evidence="4 10" id="KW-0479">Metal-binding</keyword>
<comment type="catalytic activity">
    <reaction evidence="8">
        <text>N(4)-(alpha-D-Man-(1-&gt;2)-alpha-D-Man-(1-&gt;2)-alpha-D-Man-(1-&gt;3)-[alpha-D-Man-(1-&gt;3)-[alpha-D-Man-(1-&gt;2)-alpha-D-Man-(1-&gt;6)]-alpha-D-Man-(1-&gt;6)]-beta-D-Man-(1-&gt;4)-beta-D-GlcNAc-(1-&gt;4)-beta-D-GlcNAc)-L-asparaginyl-[protein] (N-glucan mannose isomer 8A1,2,3B1,3) + 3 H2O = N(4)-(alpha-D-Man-(1-&gt;3)-[alpha-D-Man-(1-&gt;3)-[alpha-D-Man-(1-&gt;6)]-alpha-D-Man-(1-&gt;6)]-beta-D-Man-(1-&gt;4)-beta-D-GlcNAc-(1-&gt;4)-beta-D-GlcNAc)-L-asparaginyl-[protein] (N-glucan mannose isomer 5A1,2) + 3 beta-D-mannose</text>
        <dbReference type="Rhea" id="RHEA:56028"/>
        <dbReference type="Rhea" id="RHEA-COMP:14358"/>
        <dbReference type="Rhea" id="RHEA-COMP:14367"/>
        <dbReference type="ChEBI" id="CHEBI:15377"/>
        <dbReference type="ChEBI" id="CHEBI:28563"/>
        <dbReference type="ChEBI" id="CHEBI:59087"/>
        <dbReference type="ChEBI" id="CHEBI:60628"/>
        <dbReference type="EC" id="3.2.1.113"/>
    </reaction>
</comment>
<evidence type="ECO:0000256" key="5">
    <source>
        <dbReference type="ARBA" id="ARBA00022801"/>
    </source>
</evidence>
<accession>A0AAD7D5V4</accession>
<gene>
    <name evidence="14" type="ORF">B0H17DRAFT_72177</name>
</gene>
<name>A0AAD7D5V4_MYCRO</name>
<dbReference type="GO" id="GO:0016020">
    <property type="term" value="C:membrane"/>
    <property type="evidence" value="ECO:0007669"/>
    <property type="project" value="InterPro"/>
</dbReference>
<organism evidence="14 15">
    <name type="scientific">Mycena rosella</name>
    <name type="common">Pink bonnet</name>
    <name type="synonym">Agaricus rosellus</name>
    <dbReference type="NCBI Taxonomy" id="1033263"/>
    <lineage>
        <taxon>Eukaryota</taxon>
        <taxon>Fungi</taxon>
        <taxon>Dikarya</taxon>
        <taxon>Basidiomycota</taxon>
        <taxon>Agaricomycotina</taxon>
        <taxon>Agaricomycetes</taxon>
        <taxon>Agaricomycetidae</taxon>
        <taxon>Agaricales</taxon>
        <taxon>Marasmiineae</taxon>
        <taxon>Mycenaceae</taxon>
        <taxon>Mycena</taxon>
    </lineage>
</organism>
<comment type="cofactor">
    <cofactor evidence="1 10">
        <name>Ca(2+)</name>
        <dbReference type="ChEBI" id="CHEBI:29108"/>
    </cofactor>
</comment>
<dbReference type="GO" id="GO:0005783">
    <property type="term" value="C:endoplasmic reticulum"/>
    <property type="evidence" value="ECO:0007669"/>
    <property type="project" value="TreeGrafter"/>
</dbReference>
<feature type="binding site" evidence="10">
    <location>
        <position position="584"/>
    </location>
    <ligand>
        <name>Ca(2+)</name>
        <dbReference type="ChEBI" id="CHEBI:29108"/>
    </ligand>
</feature>
<dbReference type="PANTHER" id="PTHR11742">
    <property type="entry name" value="MANNOSYL-OLIGOSACCHARIDE ALPHA-1,2-MANNOSIDASE-RELATED"/>
    <property type="match status" value="1"/>
</dbReference>
<evidence type="ECO:0000256" key="2">
    <source>
        <dbReference type="ARBA" id="ARBA00004922"/>
    </source>
</evidence>
<feature type="disulfide bond" evidence="11">
    <location>
        <begin position="371"/>
        <end position="407"/>
    </location>
</feature>
<dbReference type="Gene3D" id="1.50.10.10">
    <property type="match status" value="1"/>
</dbReference>
<dbReference type="EMBL" id="JARKIE010000122">
    <property type="protein sequence ID" value="KAJ7681137.1"/>
    <property type="molecule type" value="Genomic_DNA"/>
</dbReference>
<evidence type="ECO:0000256" key="1">
    <source>
        <dbReference type="ARBA" id="ARBA00001913"/>
    </source>
</evidence>
<comment type="caution">
    <text evidence="14">The sequence shown here is derived from an EMBL/GenBank/DDBJ whole genome shotgun (WGS) entry which is preliminary data.</text>
</comment>
<evidence type="ECO:0000256" key="6">
    <source>
        <dbReference type="ARBA" id="ARBA00022837"/>
    </source>
</evidence>
<keyword evidence="7 11" id="KW-1015">Disulfide bond</keyword>
<dbReference type="EC" id="3.2.1.-" evidence="12"/>
<keyword evidence="15" id="KW-1185">Reference proteome</keyword>